<proteinExistence type="predicted"/>
<keyword evidence="1" id="KW-0812">Transmembrane</keyword>
<feature type="transmembrane region" description="Helical" evidence="1">
    <location>
        <begin position="47"/>
        <end position="70"/>
    </location>
</feature>
<accession>A0A343VRF1</accession>
<feature type="transmembrane region" description="Helical" evidence="1">
    <location>
        <begin position="6"/>
        <end position="26"/>
    </location>
</feature>
<reference evidence="2" key="1">
    <citation type="journal article" date="2018" name="Front. Microbiol.">
        <title>Beyond the Limits: tRNA Array Units in Mycobacterium Genomes.</title>
        <authorList>
            <person name="Morgado S.M."/>
            <person name="Vicente A.C."/>
        </authorList>
    </citation>
    <scope>NUCLEOTIDE SEQUENCE</scope>
    <source>
        <strain evidence="2">CBMA 213</strain>
        <plasmid evidence="2">pCBMA213_1</plasmid>
    </source>
</reference>
<name>A0A343VRF1_9MYCO</name>
<gene>
    <name evidence="2" type="ORF">B5P44_p00180</name>
</gene>
<evidence type="ECO:0000313" key="2">
    <source>
        <dbReference type="EMBL" id="AVN58475.1"/>
    </source>
</evidence>
<sequence>MSDQVLNGLVMLMSGISFLMSARGYRRHYLGYVELAGGVKTRRARRMFLMWGASVALGMVAMLCGLGVLVR</sequence>
<organism evidence="2">
    <name type="scientific">Mycolicibacterium sp. CBMA 213</name>
    <dbReference type="NCBI Taxonomy" id="1968788"/>
    <lineage>
        <taxon>Bacteria</taxon>
        <taxon>Bacillati</taxon>
        <taxon>Actinomycetota</taxon>
        <taxon>Actinomycetes</taxon>
        <taxon>Mycobacteriales</taxon>
        <taxon>Mycobacteriaceae</taxon>
        <taxon>Mycolicibacterium</taxon>
    </lineage>
</organism>
<keyword evidence="1" id="KW-1133">Transmembrane helix</keyword>
<geneLocation type="plasmid" evidence="2">
    <name>pCBMA213_1</name>
</geneLocation>
<dbReference type="AlphaFoldDB" id="A0A343VRF1"/>
<keyword evidence="2" id="KW-0614">Plasmid</keyword>
<evidence type="ECO:0000256" key="1">
    <source>
        <dbReference type="SAM" id="Phobius"/>
    </source>
</evidence>
<dbReference type="EMBL" id="MF600313">
    <property type="protein sequence ID" value="AVN58475.1"/>
    <property type="molecule type" value="Genomic_DNA"/>
</dbReference>
<protein>
    <submittedName>
        <fullName evidence="2">Uncharacterized protein</fullName>
    </submittedName>
</protein>
<keyword evidence="1" id="KW-0472">Membrane</keyword>